<evidence type="ECO:0000256" key="2">
    <source>
        <dbReference type="ARBA" id="ARBA00005609"/>
    </source>
</evidence>
<dbReference type="InterPro" id="IPR037446">
    <property type="entry name" value="His_Pase_VIP1"/>
</dbReference>
<evidence type="ECO:0000313" key="13">
    <source>
        <dbReference type="EnsemblMetazoa" id="XP_044317335.1"/>
    </source>
</evidence>
<comment type="similarity">
    <text evidence="2">Belongs to the histidine acid phosphatase family. VIP1 subfamily.</text>
</comment>
<name>A0ABM5JET7_DRORH</name>
<keyword evidence="7" id="KW-0418">Kinase</keyword>
<feature type="region of interest" description="Disordered" evidence="11">
    <location>
        <begin position="1682"/>
        <end position="1716"/>
    </location>
</feature>
<organism evidence="13 14">
    <name type="scientific">Drosophila rhopaloa</name>
    <name type="common">Fruit fly</name>
    <dbReference type="NCBI Taxonomy" id="1041015"/>
    <lineage>
        <taxon>Eukaryota</taxon>
        <taxon>Metazoa</taxon>
        <taxon>Ecdysozoa</taxon>
        <taxon>Arthropoda</taxon>
        <taxon>Hexapoda</taxon>
        <taxon>Insecta</taxon>
        <taxon>Pterygota</taxon>
        <taxon>Neoptera</taxon>
        <taxon>Endopterygota</taxon>
        <taxon>Diptera</taxon>
        <taxon>Brachycera</taxon>
        <taxon>Muscomorpha</taxon>
        <taxon>Ephydroidea</taxon>
        <taxon>Drosophilidae</taxon>
        <taxon>Drosophila</taxon>
        <taxon>Sophophora</taxon>
    </lineage>
</organism>
<evidence type="ECO:0000256" key="10">
    <source>
        <dbReference type="ARBA" id="ARBA00034629"/>
    </source>
</evidence>
<evidence type="ECO:0000256" key="11">
    <source>
        <dbReference type="SAM" id="MobiDB-lite"/>
    </source>
</evidence>
<dbReference type="Proteomes" id="UP001652680">
    <property type="component" value="Unassembled WGS sequence"/>
</dbReference>
<dbReference type="PANTHER" id="PTHR12750:SF9">
    <property type="entry name" value="INOSITOL HEXAKISPHOSPHATE AND DIPHOSPHOINOSITOL-PENTAKISPHOSPHATE KINASE"/>
    <property type="match status" value="1"/>
</dbReference>
<dbReference type="CDD" id="cd07061">
    <property type="entry name" value="HP_HAP_like"/>
    <property type="match status" value="1"/>
</dbReference>
<feature type="region of interest" description="Disordered" evidence="11">
    <location>
        <begin position="1043"/>
        <end position="1091"/>
    </location>
</feature>
<dbReference type="Pfam" id="PF18086">
    <property type="entry name" value="PPIP5K2_N"/>
    <property type="match status" value="1"/>
</dbReference>
<evidence type="ECO:0000256" key="9">
    <source>
        <dbReference type="ARBA" id="ARBA00033696"/>
    </source>
</evidence>
<feature type="region of interest" description="Disordered" evidence="11">
    <location>
        <begin position="1252"/>
        <end position="1280"/>
    </location>
</feature>
<evidence type="ECO:0000256" key="4">
    <source>
        <dbReference type="ARBA" id="ARBA00022490"/>
    </source>
</evidence>
<feature type="domain" description="VIP1 N-terminal" evidence="12">
    <location>
        <begin position="66"/>
        <end position="155"/>
    </location>
</feature>
<dbReference type="InterPro" id="IPR029033">
    <property type="entry name" value="His_PPase_superfam"/>
</dbReference>
<dbReference type="EnsemblMetazoa" id="XM_044461400.1">
    <property type="protein sequence ID" value="XP_044317335.1"/>
    <property type="gene ID" value="LOC108043780"/>
</dbReference>
<reference evidence="14" key="1">
    <citation type="journal article" date="2021" name="Elife">
        <title>Highly contiguous assemblies of 101 drosophilid genomes.</title>
        <authorList>
            <person name="Kim B.Y."/>
            <person name="Wang J.R."/>
            <person name="Miller D.E."/>
            <person name="Barmina O."/>
            <person name="Delaney E."/>
            <person name="Thompson A."/>
            <person name="Comeault A.A."/>
            <person name="Peede D."/>
            <person name="D'Agostino E.R."/>
            <person name="Pelaez J."/>
            <person name="Aguilar J.M."/>
            <person name="Haji D."/>
            <person name="Matsunaga T."/>
            <person name="Armstrong E.E."/>
            <person name="Zych M."/>
            <person name="Ogawa Y."/>
            <person name="Stamenkovic-Radak M."/>
            <person name="Jelic M."/>
            <person name="Veselinovic M.S."/>
            <person name="Tanaskovic M."/>
            <person name="Eric P."/>
            <person name="Gao J.J."/>
            <person name="Katoh T.K."/>
            <person name="Toda M.J."/>
            <person name="Watabe H."/>
            <person name="Watada M."/>
            <person name="Davis J.S."/>
            <person name="Moyle L.C."/>
            <person name="Manoli G."/>
            <person name="Bertolini E."/>
            <person name="Kostal V."/>
            <person name="Hawley R.S."/>
            <person name="Takahashi A."/>
            <person name="Jones C.D."/>
            <person name="Price D.K."/>
            <person name="Whiteman N."/>
            <person name="Kopp A."/>
            <person name="Matute D.R."/>
            <person name="Petrov D.A."/>
        </authorList>
    </citation>
    <scope>NUCLEOTIDE SEQUENCE [LARGE SCALE GENOMIC DNA]</scope>
</reference>
<keyword evidence="8" id="KW-0067">ATP-binding</keyword>
<comment type="subcellular location">
    <subcellularLocation>
        <location evidence="1">Cytoplasm</location>
        <location evidence="1">Cytosol</location>
    </subcellularLocation>
</comment>
<evidence type="ECO:0000256" key="6">
    <source>
        <dbReference type="ARBA" id="ARBA00022741"/>
    </source>
</evidence>
<feature type="compositionally biased region" description="Low complexity" evidence="11">
    <location>
        <begin position="1336"/>
        <end position="1350"/>
    </location>
</feature>
<feature type="region of interest" description="Disordered" evidence="11">
    <location>
        <begin position="1336"/>
        <end position="1365"/>
    </location>
</feature>
<keyword evidence="5" id="KW-0808">Transferase</keyword>
<comment type="catalytic activity">
    <reaction evidence="9">
        <text>5-diphospho-1D-myo-inositol 1,2,3,4,6-pentakisphosphate + ATP + H(+) = 1,5-bis(diphospho)-1D-myo-inositol 2,3,4,6-tetrakisphosphate + ADP</text>
        <dbReference type="Rhea" id="RHEA:10276"/>
        <dbReference type="ChEBI" id="CHEBI:15378"/>
        <dbReference type="ChEBI" id="CHEBI:30616"/>
        <dbReference type="ChEBI" id="CHEBI:58628"/>
        <dbReference type="ChEBI" id="CHEBI:77983"/>
        <dbReference type="ChEBI" id="CHEBI:456216"/>
        <dbReference type="EC" id="2.7.4.24"/>
    </reaction>
    <physiologicalReaction direction="left-to-right" evidence="9">
        <dbReference type="Rhea" id="RHEA:10277"/>
    </physiologicalReaction>
</comment>
<dbReference type="PROSITE" id="PS00616">
    <property type="entry name" value="HIS_ACID_PHOSPHAT_1"/>
    <property type="match status" value="1"/>
</dbReference>
<accession>A0ABM5JET7</accession>
<dbReference type="InterPro" id="IPR040557">
    <property type="entry name" value="VIP1_N"/>
</dbReference>
<sequence>MSYTELESGYQDISQQQQQNPHQNQPQQRVGFYLGLQDGNGDTDFGDSNDGMDSDTSTSSSNSKQVVVGICAMAKKTQSKPMKEILTRLGEFEFIKLVTFEENVILREPVQNWPTCDCLVSFHSKGFPLEKAIEYAQLRNPFVLNNLHMQYDIQDRRRVYAILEKEGIEIPRYAVLDRDSPDPKHHELIESEDHVEVNGITFNKPFVEKPVSAEDHNIYIYYPTSAGGGSQRLFRKIGSRSSVYSPESRVRKTGSFIYEDFMPTDGTDVKVYTVGPDYAHAEARKSPALDGKVERDSEGKEIRYPVILNHSEKLISRKVCLAFKQTVCGFDLLRANGKSYVCDVNGFSFVKNSNKYYDDCAKILGNMILRELTPTLHIPWSVPFQLDDPPIVPTTFGKMMELRCVVAVIRHGDRTPKQKMKVEVRHPKFFEIFEKYDGYKLGHVKLKRPKQLQEILDIARFLLSEIHTKAHAEIEEKESKLEQLKNVLEMYGHFSGINRKVQMKYQPKGRPRGSSSDDTNLAADQPVEPSLVLILKWGGELTPAGRIQAEELGRIFRCMYPGGQGRSDYSGTQGLGLLRLHSTFRHDLKIYASDEGRVQMTAAAFAKGLLALEGELTPILVQMVKSANTNGLLDNDCDSSKYQNLAKGRLHELMQNDREFSKEDRELINPCNSKSITQALDFVKNPVDCCHHVHQLIRELLHIISIKKDDPKTKDAILYHGETWDLMRCRWEKIEKDFSTKSKLFDISKIPDIYDCIKYDLQHNQHTLQYDQAEELYIYAKNLADIVIPQEYGLTPQEKLAIGQGICSPLLRKIKGDLQRNIDEVEDEFMNRLNPHYSHGVASPQRHVRTRLYFTSESHVHSLLTVLRYGGLLNVVTDEQWRRAMDYISMVSELNYMSQIVIMLYEDPTKDPTSEERFHVELHFSPGVNCCVQKNLPPGPGFRPHSHGDNACNVSLQSSDESNPARIEEENDSNSGEEREGKKRASTGQRSSDRSAERTSPAFGFNRLELRSKQFKSKPIPIGAHHTVSGHEAMDLAKRLNEELASQQQQQQNQQLRPISPDMRAVSPDCEPRSRSFEQRPSSGVCAKEPVADSSDLKEIAEALTSEFEDIAQSRTSDFAEITHARVGVANNLDGGAHPKAGNRTAFQIRVTNSLSFFKIDSSTNELPLSDIDFSLNPATPQCGPMSHKRLHVLTMRRMESCDEGDDLEQLRHLPQISPMATNERPLSSCNCSSSTVQAHSHSKSLMDLGQAIGASSPPEAGQDSETGGEPSTAAEVSASSFDDDFQLSSSAPAILMSSHFGQRPLVAALSPMTHATTSPTASTLRLCQDMDKASASASSSAQRKATSSSCGQLSMPASAPVSTENPFRFTVSSVGSAASSACFVSCFEPIEEQVTPTMEVDPKPSQPQPQVVYNLPTLLITGAASNVELTSIKDDKRTTVTPTVTTIFAPVDGEISKDIALLKETELETAEVKTTATATKIATDIRTDTNKHITIDSTTVTPTDTTTVTQVVISTVTTTDTTDIEKSSPTVTPTVTTTDLTKDSQVSVSVSASVSSANSSTSSRRQRHSIAGQMSYMKMLGFGGFSKKMATSANSLFSTAVISGSSSAPNLRDMIPVSSSGFGDVPPIRPLETLHNALSLRKLDSFLQDMILAQIFKTPTGSPPRGFAKSTLPAVSSMALTATNQPETAMPKPVTPTFDRRGSESGSTTDAQPQILPESQCPVLDDCNSVLPQSLAGKLQLWPQDSLQAAEEEDVSLPELEMKPSLDLTMEIMEQGTSAASASFEPMNRDSLESGEGAVGGGIFLNVCEEQGSGSTCLTPVSFGMDLDLSMVANKGSMTLSMDGFEDDEDATLSAATTPSLPADCEPRLETCYCCPSHAEGPPEVSSDDPRFGFALPVRVTQASPEHVRPVRRAHDPVSPRIQKQISLFEGNAAQAAGQEKCESSGSVGGAAILHASINLPAAGPQHLRQDARLRKFENLTQSTSNSNFPFESNTLKRVPMQTADDYANVSHTQSCINLKSGSSGVLGGSPQHQRGGSGGAGVSGVPAEREPLRAHYGRMINACCSASASPSPSPSPSPGALIVKERFIEPPKRGVVRGYHGKTQSMDADFLFNEFLLLPAMAPAKLSFDISDIDRASDDEAPSTSKQRHS</sequence>
<feature type="compositionally biased region" description="Low complexity" evidence="11">
    <location>
        <begin position="15"/>
        <end position="28"/>
    </location>
</feature>
<dbReference type="Gene3D" id="3.30.470.20">
    <property type="entry name" value="ATP-grasp fold, B domain"/>
    <property type="match status" value="1"/>
</dbReference>
<evidence type="ECO:0000256" key="3">
    <source>
        <dbReference type="ARBA" id="ARBA00012893"/>
    </source>
</evidence>
<dbReference type="GeneID" id="108043780"/>
<dbReference type="Gene3D" id="3.40.50.1240">
    <property type="entry name" value="Phosphoglycerate mutase-like"/>
    <property type="match status" value="1"/>
</dbReference>
<protein>
    <recommendedName>
        <fullName evidence="3">diphosphoinositol-pentakisphosphate 1-kinase</fullName>
        <ecNumber evidence="3">2.7.4.24</ecNumber>
    </recommendedName>
</protein>
<dbReference type="RefSeq" id="XP_044317335.1">
    <property type="nucleotide sequence ID" value="XM_044461400.1"/>
</dbReference>
<keyword evidence="4" id="KW-0963">Cytoplasm</keyword>
<feature type="region of interest" description="Disordered" evidence="11">
    <location>
        <begin position="502"/>
        <end position="522"/>
    </location>
</feature>
<feature type="region of interest" description="Disordered" evidence="11">
    <location>
        <begin position="941"/>
        <end position="1006"/>
    </location>
</feature>
<keyword evidence="14" id="KW-1185">Reference proteome</keyword>
<evidence type="ECO:0000256" key="1">
    <source>
        <dbReference type="ARBA" id="ARBA00004514"/>
    </source>
</evidence>
<reference evidence="13" key="2">
    <citation type="submission" date="2025-05" db="UniProtKB">
        <authorList>
            <consortium name="EnsemblMetazoa"/>
        </authorList>
    </citation>
    <scope>IDENTIFICATION</scope>
</reference>
<evidence type="ECO:0000259" key="12">
    <source>
        <dbReference type="Pfam" id="PF18086"/>
    </source>
</evidence>
<evidence type="ECO:0000313" key="14">
    <source>
        <dbReference type="Proteomes" id="UP001652680"/>
    </source>
</evidence>
<dbReference type="InterPro" id="IPR033379">
    <property type="entry name" value="Acid_Pase_AS"/>
</dbReference>
<comment type="catalytic activity">
    <reaction evidence="10">
        <text>1D-myo-inositol hexakisphosphate + ATP = 1-diphospho-1D-myo-inositol 2,3,4,5,6-pentakisphosphate + ADP</text>
        <dbReference type="Rhea" id="RHEA:37459"/>
        <dbReference type="ChEBI" id="CHEBI:30616"/>
        <dbReference type="ChEBI" id="CHEBI:58130"/>
        <dbReference type="ChEBI" id="CHEBI:74946"/>
        <dbReference type="ChEBI" id="CHEBI:456216"/>
        <dbReference type="EC" id="2.7.4.24"/>
    </reaction>
    <physiologicalReaction direction="left-to-right" evidence="10">
        <dbReference type="Rhea" id="RHEA:37460"/>
    </physiologicalReaction>
</comment>
<feature type="compositionally biased region" description="Acidic residues" evidence="11">
    <location>
        <begin position="44"/>
        <end position="53"/>
    </location>
</feature>
<dbReference type="Pfam" id="PF00328">
    <property type="entry name" value="His_Phos_2"/>
    <property type="match status" value="1"/>
</dbReference>
<dbReference type="EC" id="2.7.4.24" evidence="3"/>
<proteinExistence type="inferred from homology"/>
<feature type="region of interest" description="Disordered" evidence="11">
    <location>
        <begin position="2024"/>
        <end position="2047"/>
    </location>
</feature>
<keyword evidence="6" id="KW-0547">Nucleotide-binding</keyword>
<dbReference type="PANTHER" id="PTHR12750">
    <property type="entry name" value="DIPHOSPHOINOSITOL PENTAKISPHOSPHATE KINASE"/>
    <property type="match status" value="1"/>
</dbReference>
<dbReference type="SUPFAM" id="SSF53254">
    <property type="entry name" value="Phosphoglycerate mutase-like"/>
    <property type="match status" value="1"/>
</dbReference>
<dbReference type="Gene3D" id="3.40.50.11950">
    <property type="match status" value="1"/>
</dbReference>
<feature type="compositionally biased region" description="Polar residues" evidence="11">
    <location>
        <begin position="952"/>
        <end position="962"/>
    </location>
</feature>
<evidence type="ECO:0000256" key="5">
    <source>
        <dbReference type="ARBA" id="ARBA00022679"/>
    </source>
</evidence>
<evidence type="ECO:0000256" key="7">
    <source>
        <dbReference type="ARBA" id="ARBA00022777"/>
    </source>
</evidence>
<evidence type="ECO:0000256" key="8">
    <source>
        <dbReference type="ARBA" id="ARBA00022840"/>
    </source>
</evidence>
<feature type="region of interest" description="Disordered" evidence="11">
    <location>
        <begin position="1"/>
        <end position="61"/>
    </location>
</feature>
<dbReference type="InterPro" id="IPR000560">
    <property type="entry name" value="His_Pase_clade-2"/>
</dbReference>